<dbReference type="KEGG" id="age:AA314_06408"/>
<feature type="signal peptide" evidence="2">
    <location>
        <begin position="1"/>
        <end position="22"/>
    </location>
</feature>
<dbReference type="EMBL" id="QUMU01000001">
    <property type="protein sequence ID" value="REG37167.1"/>
    <property type="molecule type" value="Genomic_DNA"/>
</dbReference>
<evidence type="ECO:0000313" key="5">
    <source>
        <dbReference type="Proteomes" id="UP000035579"/>
    </source>
</evidence>
<accession>A0AAC8TG37</accession>
<dbReference type="RefSeq" id="WP_338022005.1">
    <property type="nucleotide sequence ID" value="NZ_CP011509.1"/>
</dbReference>
<dbReference type="PANTHER" id="PTHR11575:SF24">
    <property type="entry name" value="5'-NUCLEOTIDASE"/>
    <property type="match status" value="1"/>
</dbReference>
<dbReference type="GO" id="GO:0009166">
    <property type="term" value="P:nucleotide catabolic process"/>
    <property type="evidence" value="ECO:0007669"/>
    <property type="project" value="InterPro"/>
</dbReference>
<dbReference type="Gene3D" id="3.60.21.10">
    <property type="match status" value="1"/>
</dbReference>
<reference evidence="3 5" key="1">
    <citation type="submission" date="2015-05" db="EMBL/GenBank/DDBJ databases">
        <title>Genome assembly of Archangium gephyra DSM 2261.</title>
        <authorList>
            <person name="Sharma G."/>
            <person name="Subramanian S."/>
        </authorList>
    </citation>
    <scope>NUCLEOTIDE SEQUENCE [LARGE SCALE GENOMIC DNA]</scope>
    <source>
        <strain evidence="3 5">DSM 2261</strain>
    </source>
</reference>
<dbReference type="InterPro" id="IPR006179">
    <property type="entry name" value="5_nucleotidase/apyrase"/>
</dbReference>
<evidence type="ECO:0000313" key="6">
    <source>
        <dbReference type="Proteomes" id="UP000256345"/>
    </source>
</evidence>
<dbReference type="AlphaFoldDB" id="A0AAC8TG37"/>
<feature type="coiled-coil region" evidence="1">
    <location>
        <begin position="275"/>
        <end position="302"/>
    </location>
</feature>
<dbReference type="EMBL" id="CP011509">
    <property type="protein sequence ID" value="AKJ04782.1"/>
    <property type="molecule type" value="Genomic_DNA"/>
</dbReference>
<keyword evidence="2" id="KW-0732">Signal</keyword>
<evidence type="ECO:0000256" key="2">
    <source>
        <dbReference type="SAM" id="SignalP"/>
    </source>
</evidence>
<evidence type="ECO:0000256" key="1">
    <source>
        <dbReference type="SAM" id="Coils"/>
    </source>
</evidence>
<evidence type="ECO:0000313" key="3">
    <source>
        <dbReference type="EMBL" id="AKJ04782.1"/>
    </source>
</evidence>
<keyword evidence="1" id="KW-0175">Coiled coil</keyword>
<dbReference type="GO" id="GO:0016787">
    <property type="term" value="F:hydrolase activity"/>
    <property type="evidence" value="ECO:0007669"/>
    <property type="project" value="InterPro"/>
</dbReference>
<reference evidence="4 6" key="2">
    <citation type="submission" date="2018-08" db="EMBL/GenBank/DDBJ databases">
        <title>Genomic Encyclopedia of Archaeal and Bacterial Type Strains, Phase II (KMG-II): from individual species to whole genera.</title>
        <authorList>
            <person name="Goeker M."/>
        </authorList>
    </citation>
    <scope>NUCLEOTIDE SEQUENCE [LARGE SCALE GENOMIC DNA]</scope>
    <source>
        <strain evidence="4 6">DSM 2261</strain>
    </source>
</reference>
<feature type="chain" id="PRO_5042129936" evidence="2">
    <location>
        <begin position="23"/>
        <end position="369"/>
    </location>
</feature>
<proteinExistence type="predicted"/>
<evidence type="ECO:0000313" key="4">
    <source>
        <dbReference type="EMBL" id="REG37167.1"/>
    </source>
</evidence>
<dbReference type="InterPro" id="IPR029052">
    <property type="entry name" value="Metallo-depent_PP-like"/>
</dbReference>
<sequence>MRFRPGLLALLVLLLSPLVAGAAPGKAVLLFTGDNGGEVSHCGCGQLPAGGLARRKTVLARERARGEPVLVLDAGNALFKSLESEGEPGARARAELLLEQMEALGTAAMAVGARDLVLGTDFLKQATRKSKMKVLSANLVDAKGKPLFAASTVVKVGQWVFGVVGLSPEGEVRPGVTGRPPGPVALAEARRLREKEKVDVVVVLAALPLTSAQALTRELGDAVDFVVQSHESRLPGTAQRLGHATLVPSGERGRQLGRLELTVAGTGPFVDLAEVARARDGLALLDENIQRARERLAAAKDEVARKPLEEALAGFLSRRQRLEEQARERPDAEGRTQLLSFIQLGPDVPDDPELKARVERLVPPGSPSH</sequence>
<keyword evidence="6" id="KW-1185">Reference proteome</keyword>
<dbReference type="PANTHER" id="PTHR11575">
    <property type="entry name" value="5'-NUCLEOTIDASE-RELATED"/>
    <property type="match status" value="1"/>
</dbReference>
<dbReference type="Proteomes" id="UP000035579">
    <property type="component" value="Chromosome"/>
</dbReference>
<organism evidence="3 5">
    <name type="scientific">Archangium gephyra</name>
    <dbReference type="NCBI Taxonomy" id="48"/>
    <lineage>
        <taxon>Bacteria</taxon>
        <taxon>Pseudomonadati</taxon>
        <taxon>Myxococcota</taxon>
        <taxon>Myxococcia</taxon>
        <taxon>Myxococcales</taxon>
        <taxon>Cystobacterineae</taxon>
        <taxon>Archangiaceae</taxon>
        <taxon>Archangium</taxon>
    </lineage>
</organism>
<name>A0AAC8TG37_9BACT</name>
<gene>
    <name evidence="3" type="ORF">AA314_06408</name>
    <name evidence="4" type="ORF">ATI61_101145</name>
</gene>
<dbReference type="Proteomes" id="UP000256345">
    <property type="component" value="Unassembled WGS sequence"/>
</dbReference>
<protein>
    <submittedName>
        <fullName evidence="3">5'-nucleotidase</fullName>
    </submittedName>
</protein>
<dbReference type="SUPFAM" id="SSF56300">
    <property type="entry name" value="Metallo-dependent phosphatases"/>
    <property type="match status" value="1"/>
</dbReference>